<dbReference type="SUPFAM" id="SSF69047">
    <property type="entry name" value="Hypothetical protein YjbJ"/>
    <property type="match status" value="1"/>
</dbReference>
<evidence type="ECO:0000313" key="2">
    <source>
        <dbReference type="Proteomes" id="UP000244930"/>
    </source>
</evidence>
<protein>
    <submittedName>
        <fullName evidence="1">General stress protein CsbD</fullName>
    </submittedName>
</protein>
<dbReference type="InterPro" id="IPR036629">
    <property type="entry name" value="YjbJ_sf"/>
</dbReference>
<sequence length="46" mass="4999">MNKDQVAERIVGTEALQQQGKVEQLGGKLRAGYGDLKQEVTKAIKA</sequence>
<dbReference type="EMBL" id="CP022187">
    <property type="protein sequence ID" value="AWI75747.1"/>
    <property type="molecule type" value="Genomic_DNA"/>
</dbReference>
<dbReference type="Proteomes" id="UP000244930">
    <property type="component" value="Chromosome"/>
</dbReference>
<proteinExistence type="predicted"/>
<reference evidence="1 2" key="1">
    <citation type="submission" date="2017-06" db="EMBL/GenBank/DDBJ databases">
        <title>Azoarcus.</title>
        <authorList>
            <person name="Woo J.-H."/>
            <person name="Kim H.-S."/>
        </authorList>
    </citation>
    <scope>NUCLEOTIDE SEQUENCE [LARGE SCALE GENOMIC DNA]</scope>
    <source>
        <strain evidence="1 2">TSPY31</strain>
    </source>
</reference>
<organism evidence="1 2">
    <name type="scientific">Parazoarcus communis</name>
    <dbReference type="NCBI Taxonomy" id="41977"/>
    <lineage>
        <taxon>Bacteria</taxon>
        <taxon>Pseudomonadati</taxon>
        <taxon>Pseudomonadota</taxon>
        <taxon>Betaproteobacteria</taxon>
        <taxon>Rhodocyclales</taxon>
        <taxon>Zoogloeaceae</taxon>
        <taxon>Parazoarcus</taxon>
    </lineage>
</organism>
<keyword evidence="2" id="KW-1185">Reference proteome</keyword>
<gene>
    <name evidence="1" type="ORF">CEW83_11420</name>
</gene>
<dbReference type="RefSeq" id="WP_108949452.1">
    <property type="nucleotide sequence ID" value="NZ_CP022187.1"/>
</dbReference>
<dbReference type="KEGG" id="acom:CEW83_11420"/>
<dbReference type="AlphaFoldDB" id="A0A2U8GQ27"/>
<evidence type="ECO:0000313" key="1">
    <source>
        <dbReference type="EMBL" id="AWI75747.1"/>
    </source>
</evidence>
<accession>A0A2U8GQ27</accession>
<name>A0A2U8GQ27_9RHOO</name>